<keyword evidence="2" id="KW-1185">Reference proteome</keyword>
<dbReference type="Proteomes" id="UP000324222">
    <property type="component" value="Unassembled WGS sequence"/>
</dbReference>
<proteinExistence type="predicted"/>
<protein>
    <submittedName>
        <fullName evidence="1">Uncharacterized protein</fullName>
    </submittedName>
</protein>
<sequence>MQEAFYCCCYCCRRAYIAAATQKGLCLSEGLRTGATKGEWQARKKPGGGRKGKLKVDRTVQAVMSKDVMKGGSKGKR</sequence>
<dbReference type="EMBL" id="VSRR010003203">
    <property type="protein sequence ID" value="MPC35115.1"/>
    <property type="molecule type" value="Genomic_DNA"/>
</dbReference>
<accession>A0A5B7ENV7</accession>
<evidence type="ECO:0000313" key="2">
    <source>
        <dbReference type="Proteomes" id="UP000324222"/>
    </source>
</evidence>
<reference evidence="1 2" key="1">
    <citation type="submission" date="2019-05" db="EMBL/GenBank/DDBJ databases">
        <title>Another draft genome of Portunus trituberculatus and its Hox gene families provides insights of decapod evolution.</title>
        <authorList>
            <person name="Jeong J.-H."/>
            <person name="Song I."/>
            <person name="Kim S."/>
            <person name="Choi T."/>
            <person name="Kim D."/>
            <person name="Ryu S."/>
            <person name="Kim W."/>
        </authorList>
    </citation>
    <scope>NUCLEOTIDE SEQUENCE [LARGE SCALE GENOMIC DNA]</scope>
    <source>
        <tissue evidence="1">Muscle</tissue>
    </source>
</reference>
<gene>
    <name evidence="1" type="ORF">E2C01_028529</name>
</gene>
<organism evidence="1 2">
    <name type="scientific">Portunus trituberculatus</name>
    <name type="common">Swimming crab</name>
    <name type="synonym">Neptunus trituberculatus</name>
    <dbReference type="NCBI Taxonomy" id="210409"/>
    <lineage>
        <taxon>Eukaryota</taxon>
        <taxon>Metazoa</taxon>
        <taxon>Ecdysozoa</taxon>
        <taxon>Arthropoda</taxon>
        <taxon>Crustacea</taxon>
        <taxon>Multicrustacea</taxon>
        <taxon>Malacostraca</taxon>
        <taxon>Eumalacostraca</taxon>
        <taxon>Eucarida</taxon>
        <taxon>Decapoda</taxon>
        <taxon>Pleocyemata</taxon>
        <taxon>Brachyura</taxon>
        <taxon>Eubrachyura</taxon>
        <taxon>Portunoidea</taxon>
        <taxon>Portunidae</taxon>
        <taxon>Portuninae</taxon>
        <taxon>Portunus</taxon>
    </lineage>
</organism>
<comment type="caution">
    <text evidence="1">The sequence shown here is derived from an EMBL/GenBank/DDBJ whole genome shotgun (WGS) entry which is preliminary data.</text>
</comment>
<name>A0A5B7ENV7_PORTR</name>
<evidence type="ECO:0000313" key="1">
    <source>
        <dbReference type="EMBL" id="MPC35115.1"/>
    </source>
</evidence>
<dbReference type="AlphaFoldDB" id="A0A5B7ENV7"/>